<feature type="compositionally biased region" description="Polar residues" evidence="16">
    <location>
        <begin position="524"/>
        <end position="541"/>
    </location>
</feature>
<feature type="compositionally biased region" description="Gly residues" evidence="16">
    <location>
        <begin position="17"/>
        <end position="28"/>
    </location>
</feature>
<dbReference type="GO" id="GO:0003677">
    <property type="term" value="F:DNA binding"/>
    <property type="evidence" value="ECO:0007669"/>
    <property type="project" value="UniProtKB-KW"/>
</dbReference>
<feature type="region of interest" description="Disordered" evidence="16">
    <location>
        <begin position="1791"/>
        <end position="1846"/>
    </location>
</feature>
<feature type="compositionally biased region" description="Low complexity" evidence="16">
    <location>
        <begin position="871"/>
        <end position="886"/>
    </location>
</feature>
<evidence type="ECO:0000256" key="15">
    <source>
        <dbReference type="ARBA" id="ARBA00023242"/>
    </source>
</evidence>
<feature type="domain" description="CUE" evidence="17">
    <location>
        <begin position="62"/>
        <end position="105"/>
    </location>
</feature>
<keyword evidence="15" id="KW-0539">Nucleus</keyword>
<comment type="similarity">
    <text evidence="4">Belongs to the DEF1 family.</text>
</comment>
<name>A0A4U0WBW3_9PEZI</name>
<dbReference type="STRING" id="331657.A0A4U0WBW3"/>
<dbReference type="InterPro" id="IPR039301">
    <property type="entry name" value="Sip5/DA2"/>
</dbReference>
<feature type="compositionally biased region" description="Polar residues" evidence="16">
    <location>
        <begin position="1169"/>
        <end position="1185"/>
    </location>
</feature>
<dbReference type="PANTHER" id="PTHR31315:SF1">
    <property type="entry name" value="PROTEIN SIP5"/>
    <property type="match status" value="1"/>
</dbReference>
<keyword evidence="19" id="KW-1185">Reference proteome</keyword>
<evidence type="ECO:0000256" key="1">
    <source>
        <dbReference type="ARBA" id="ARBA00004123"/>
    </source>
</evidence>
<protein>
    <recommendedName>
        <fullName evidence="6">RNA polymerase II degradation factor 1</fullName>
    </recommendedName>
</protein>
<feature type="region of interest" description="Disordered" evidence="16">
    <location>
        <begin position="301"/>
        <end position="427"/>
    </location>
</feature>
<keyword evidence="14" id="KW-0234">DNA repair</keyword>
<feature type="compositionally biased region" description="Acidic residues" evidence="16">
    <location>
        <begin position="462"/>
        <end position="472"/>
    </location>
</feature>
<feature type="compositionally biased region" description="Basic and acidic residues" evidence="16">
    <location>
        <begin position="349"/>
        <end position="362"/>
    </location>
</feature>
<feature type="region of interest" description="Disordered" evidence="16">
    <location>
        <begin position="1162"/>
        <end position="1185"/>
    </location>
</feature>
<feature type="region of interest" description="Disordered" evidence="16">
    <location>
        <begin position="812"/>
        <end position="980"/>
    </location>
</feature>
<evidence type="ECO:0000259" key="17">
    <source>
        <dbReference type="PROSITE" id="PS51140"/>
    </source>
</evidence>
<dbReference type="PROSITE" id="PS00028">
    <property type="entry name" value="ZINC_FINGER_C2H2_1"/>
    <property type="match status" value="1"/>
</dbReference>
<evidence type="ECO:0000256" key="10">
    <source>
        <dbReference type="ARBA" id="ARBA00022786"/>
    </source>
</evidence>
<feature type="compositionally biased region" description="Polar residues" evidence="16">
    <location>
        <begin position="367"/>
        <end position="379"/>
    </location>
</feature>
<feature type="compositionally biased region" description="Low complexity" evidence="16">
    <location>
        <begin position="835"/>
        <end position="846"/>
    </location>
</feature>
<evidence type="ECO:0000256" key="14">
    <source>
        <dbReference type="ARBA" id="ARBA00023204"/>
    </source>
</evidence>
<evidence type="ECO:0000256" key="7">
    <source>
        <dbReference type="ARBA" id="ARBA00022454"/>
    </source>
</evidence>
<dbReference type="InterPro" id="IPR041803">
    <property type="entry name" value="DEF1_CUE"/>
</dbReference>
<dbReference type="InterPro" id="IPR003892">
    <property type="entry name" value="CUE"/>
</dbReference>
<evidence type="ECO:0000256" key="16">
    <source>
        <dbReference type="SAM" id="MobiDB-lite"/>
    </source>
</evidence>
<evidence type="ECO:0000256" key="12">
    <source>
        <dbReference type="ARBA" id="ARBA00022895"/>
    </source>
</evidence>
<organism evidence="18 19">
    <name type="scientific">Cryomyces minteri</name>
    <dbReference type="NCBI Taxonomy" id="331657"/>
    <lineage>
        <taxon>Eukaryota</taxon>
        <taxon>Fungi</taxon>
        <taxon>Dikarya</taxon>
        <taxon>Ascomycota</taxon>
        <taxon>Pezizomycotina</taxon>
        <taxon>Dothideomycetes</taxon>
        <taxon>Dothideomycetes incertae sedis</taxon>
        <taxon>Cryomyces</taxon>
    </lineage>
</organism>
<keyword evidence="8" id="KW-0963">Cytoplasm</keyword>
<keyword evidence="11" id="KW-0832">Ubl conjugation</keyword>
<sequence>MSEVVDSRPAAPRGRGSARGGRAGFGRGGPRRGSRQANGGTRDAASFDAPEDQGELGDMKKQYSSQLSMLKELFPDWTDVDLVFALQETDGDLQGTIERITEGKVSQFSDVKKAGKDRSRPKAKDASSAITDQPMIPARGGRGRGGFEGTRGGRGRGADRGRGGFRGGRGGLTSTNGFEKDTTASSVPTTESSAWDTTGTAEASAGSNAWEQAATATTTDKSAEPLGGWGSVVASEITPAASEGARSSLIPEGGAQKSWASLLAKPKLAPVPQKPAALAPPLAEIGLPPAEPIIPDAVHEETVEPEALPPSPITKEPLAQELPTADTETTLLETPEASLEDLDLQITPSKDELTEDNVEHLPDISTPVATETVASTVASSLDPRSLAGSATPLTASQQPPISRPPMGGFATSAYKATGMPGRSASFQRRVLEQQEAVVMPGNHAVDRAAVQFGSMGLNGDSDGLDVDEEREEPETRTQPPQYSPPSQPRASLPPAPRQSSLSTEAPAQDAVPTPKQAPGLPSAPQHQHSMAAQGDSSHNPLGSQPVSQQGSQGGQQYDLYGRYGPSGMQSEASAPAQKPYDPFSHQTAQPSQYDSYATHSQTPGQQQHPGPSHLGGFSSAPTDYSSYYTSDQQRNAYQNYYGGAGGSYGQQNAPMAQDPNNPSQRPTGGFSAPPNEPAYPGQAPTPQQVGAFGFGSRRSPYDRAMKNLQLPVQPKGGLEIKKQPTDSHEGSFHSQPRYGDAQYSGHVTPNPTAAGQQQPTASSQQQHNMQQPHSQSGHAAGASAAYPYGHPYYQSPYNYAYMNQFGHNQQQQGYGGGFNNKGGMYGQSHQGYGMPPQSSYEQSSSPANVGGFGQSSMHGREGGLGSGLGDYGRTSSAQASQSIPSSGAFGSLPESYGRAQSGFPGQAQAYGQQHGVQQAGNDDSLKPFGDSKTGGPSPSLGQPGRPASATNNAGGQAAQSGLPPPQSHHQGFGGGYPGFGQGSQYGGLGYGGRPVPFSNESASSNNGYGAGFGGNSYGSGGGRGGGGGWAGAIYSSRSGRGSRHDLSFLGIGGSSEREASASEARRETRQEREGRKLEKERLAREKERERSMREESVDGGYLVTLGTYTGPEDFNKDVVRQLMVERRLAPFWKGLNDHSESWTENQLVAAVRGLPIPAADEVSPAMARTASQASSNPRSSDLNINNLTVPMTSRSQSYQSDKSASLSPSHAAFSGSLLASSIIPPSSTSNLFRSRAKTLASATTSSKSNQSSDTTLREIQLQKDPHVNGHPLEAYLYKDVLECPICFLCYPPYLNKTRCCDQPICSECFVQIKRPDPHPPEHHGDAPTLSAMETQSDPEDDGVLVSEVAACPFCVQPEFGVTYDSPPFRRGLVYMNQGPGAALASARSAMSSSSSLDSQIMASPAGSSRRRATSLAANAPTVITTDRVRPDWAKKLSDARAHALRRSAAATALHNAAYVIGNGQGLDARGFGLGRRRRTLFGGDSPSSSGRGTPQLPDGLTLSSVGALLAHAERRGSSSRDGNSDLYPGRSSSRRNRMEDLEELMMMEAIRLSLAVEDDRKKKEDKEVAKEAKKEEKKKAKEAKKAEKAAKKSGLHPYQSSANGSGSLHTLMSRSSSGLGQQPAVEGKGKAPASAYVGFSPLTVPTCTLNTESPSLATSTAAADASQPQFHGSSKAQLQPQKFKGTESSTPSHLRQISSVSSSSSSFIESVPGSLRLDSSFNPSPSTSGVNIPCAHTSTAQEVFRSGTPPGGGAGMESMFNFSSLTAMIREEDKDPNEGNAEHIENVEQALSPSVGSQLRSTNLNLQIPNRLRGDSGESSSSAPPPSYEERGTLAPDNVASQPREDEIVALKKSDTDKSNQYDVKHYRDVNVLDAVHGRQAT</sequence>
<feature type="compositionally biased region" description="Polar residues" evidence="16">
    <location>
        <begin position="172"/>
        <end position="220"/>
    </location>
</feature>
<feature type="compositionally biased region" description="Polar residues" evidence="16">
    <location>
        <begin position="909"/>
        <end position="921"/>
    </location>
</feature>
<evidence type="ECO:0000313" key="19">
    <source>
        <dbReference type="Proteomes" id="UP000308768"/>
    </source>
</evidence>
<evidence type="ECO:0000256" key="3">
    <source>
        <dbReference type="ARBA" id="ARBA00004574"/>
    </source>
</evidence>
<evidence type="ECO:0000256" key="13">
    <source>
        <dbReference type="ARBA" id="ARBA00023125"/>
    </source>
</evidence>
<dbReference type="GO" id="GO:0006281">
    <property type="term" value="P:DNA repair"/>
    <property type="evidence" value="ECO:0007669"/>
    <property type="project" value="UniProtKB-KW"/>
</dbReference>
<feature type="compositionally biased region" description="Polar residues" evidence="16">
    <location>
        <begin position="391"/>
        <end position="400"/>
    </location>
</feature>
<feature type="region of interest" description="Disordered" evidence="16">
    <location>
        <begin position="1558"/>
        <end position="1632"/>
    </location>
</feature>
<feature type="compositionally biased region" description="Polar residues" evidence="16">
    <location>
        <begin position="948"/>
        <end position="959"/>
    </location>
</feature>
<evidence type="ECO:0000256" key="2">
    <source>
        <dbReference type="ARBA" id="ARBA00004496"/>
    </source>
</evidence>
<feature type="compositionally biased region" description="Gly residues" evidence="16">
    <location>
        <begin position="143"/>
        <end position="152"/>
    </location>
</feature>
<keyword evidence="13" id="KW-0238">DNA-binding</keyword>
<feature type="compositionally biased region" description="Low complexity" evidence="16">
    <location>
        <begin position="542"/>
        <end position="556"/>
    </location>
</feature>
<feature type="region of interest" description="Disordered" evidence="16">
    <location>
        <begin position="1658"/>
        <end position="1709"/>
    </location>
</feature>
<feature type="compositionally biased region" description="Polar residues" evidence="16">
    <location>
        <begin position="1791"/>
        <end position="1808"/>
    </location>
</feature>
<feature type="region of interest" description="Disordered" evidence="16">
    <location>
        <begin position="1319"/>
        <end position="1339"/>
    </location>
</feature>
<evidence type="ECO:0000313" key="18">
    <source>
        <dbReference type="EMBL" id="TKA59857.1"/>
    </source>
</evidence>
<feature type="compositionally biased region" description="Basic and acidic residues" evidence="16">
    <location>
        <begin position="1558"/>
        <end position="1590"/>
    </location>
</feature>
<evidence type="ECO:0000256" key="6">
    <source>
        <dbReference type="ARBA" id="ARBA00020536"/>
    </source>
</evidence>
<feature type="compositionally biased region" description="Basic and acidic residues" evidence="16">
    <location>
        <begin position="718"/>
        <end position="731"/>
    </location>
</feature>
<proteinExistence type="inferred from homology"/>
<gene>
    <name evidence="18" type="ORF">B0A49_12866</name>
</gene>
<comment type="caution">
    <text evidence="18">The sequence shown here is derived from an EMBL/GenBank/DDBJ whole genome shotgun (WGS) entry which is preliminary data.</text>
</comment>
<dbReference type="GO" id="GO:0000781">
    <property type="term" value="C:chromosome, telomeric region"/>
    <property type="evidence" value="ECO:0007669"/>
    <property type="project" value="UniProtKB-SubCell"/>
</dbReference>
<feature type="compositionally biased region" description="Gly residues" evidence="16">
    <location>
        <begin position="971"/>
        <end position="980"/>
    </location>
</feature>
<feature type="compositionally biased region" description="Polar residues" evidence="16">
    <location>
        <begin position="1667"/>
        <end position="1697"/>
    </location>
</feature>
<evidence type="ECO:0000256" key="4">
    <source>
        <dbReference type="ARBA" id="ARBA00005491"/>
    </source>
</evidence>
<keyword evidence="12" id="KW-0779">Telomere</keyword>
<evidence type="ECO:0000256" key="11">
    <source>
        <dbReference type="ARBA" id="ARBA00022843"/>
    </source>
</evidence>
<feature type="compositionally biased region" description="Low complexity" evidence="16">
    <location>
        <begin position="748"/>
        <end position="783"/>
    </location>
</feature>
<dbReference type="OrthoDB" id="5286008at2759"/>
<feature type="compositionally biased region" description="Polar residues" evidence="16">
    <location>
        <begin position="1598"/>
        <end position="1620"/>
    </location>
</feature>
<dbReference type="CDD" id="cd24139">
    <property type="entry name" value="SIP5-like"/>
    <property type="match status" value="1"/>
</dbReference>
<accession>A0A4U0WBW3</accession>
<feature type="region of interest" description="Disordered" evidence="16">
    <location>
        <begin position="1038"/>
        <end position="1093"/>
    </location>
</feature>
<feature type="compositionally biased region" description="Polar residues" evidence="16">
    <location>
        <begin position="619"/>
        <end position="634"/>
    </location>
</feature>
<dbReference type="PANTHER" id="PTHR31315">
    <property type="entry name" value="PROTEIN SIP5"/>
    <property type="match status" value="1"/>
</dbReference>
<feature type="compositionally biased region" description="Pro residues" evidence="16">
    <location>
        <begin position="481"/>
        <end position="496"/>
    </location>
</feature>
<comment type="similarity">
    <text evidence="5">Belongs to the SIP5 family.</text>
</comment>
<keyword evidence="7" id="KW-0158">Chromosome</keyword>
<feature type="region of interest" description="Disordered" evidence="16">
    <location>
        <begin position="1"/>
        <end position="57"/>
    </location>
</feature>
<feature type="compositionally biased region" description="Basic and acidic residues" evidence="16">
    <location>
        <begin position="110"/>
        <end position="125"/>
    </location>
</feature>
<feature type="compositionally biased region" description="Basic and acidic residues" evidence="16">
    <location>
        <begin position="1055"/>
        <end position="1093"/>
    </location>
</feature>
<feature type="region of interest" description="Disordered" evidence="16">
    <location>
        <begin position="450"/>
        <end position="783"/>
    </location>
</feature>
<comment type="subcellular location">
    <subcellularLocation>
        <location evidence="3">Chromosome</location>
        <location evidence="3">Telomere</location>
    </subcellularLocation>
    <subcellularLocation>
        <location evidence="2">Cytoplasm</location>
    </subcellularLocation>
    <subcellularLocation>
        <location evidence="1">Nucleus</location>
    </subcellularLocation>
</comment>
<evidence type="ECO:0000256" key="9">
    <source>
        <dbReference type="ARBA" id="ARBA00022763"/>
    </source>
</evidence>
<feature type="compositionally biased region" description="Gly residues" evidence="16">
    <location>
        <begin position="813"/>
        <end position="825"/>
    </location>
</feature>
<dbReference type="PROSITE" id="PS51140">
    <property type="entry name" value="CUE"/>
    <property type="match status" value="1"/>
</dbReference>
<feature type="compositionally biased region" description="Polar residues" evidence="16">
    <location>
        <begin position="584"/>
        <end position="609"/>
    </location>
</feature>
<evidence type="ECO:0000256" key="8">
    <source>
        <dbReference type="ARBA" id="ARBA00022490"/>
    </source>
</evidence>
<feature type="region of interest" description="Disordered" evidence="16">
    <location>
        <begin position="1477"/>
        <end position="1534"/>
    </location>
</feature>
<dbReference type="GO" id="GO:0005634">
    <property type="term" value="C:nucleus"/>
    <property type="evidence" value="ECO:0007669"/>
    <property type="project" value="UniProtKB-SubCell"/>
</dbReference>
<keyword evidence="10" id="KW-0833">Ubl conjugation pathway</keyword>
<evidence type="ECO:0000256" key="5">
    <source>
        <dbReference type="ARBA" id="ARBA00010402"/>
    </source>
</evidence>
<keyword evidence="9" id="KW-0227">DNA damage</keyword>
<dbReference type="Proteomes" id="UP000308768">
    <property type="component" value="Unassembled WGS sequence"/>
</dbReference>
<dbReference type="Pfam" id="PF02845">
    <property type="entry name" value="CUE"/>
    <property type="match status" value="1"/>
</dbReference>
<dbReference type="CDD" id="cd14368">
    <property type="entry name" value="CUE_DEF1_like"/>
    <property type="match status" value="1"/>
</dbReference>
<dbReference type="GO" id="GO:0005737">
    <property type="term" value="C:cytoplasm"/>
    <property type="evidence" value="ECO:0007669"/>
    <property type="project" value="UniProtKB-SubCell"/>
</dbReference>
<dbReference type="GO" id="GO:0043130">
    <property type="term" value="F:ubiquitin binding"/>
    <property type="evidence" value="ECO:0007669"/>
    <property type="project" value="InterPro"/>
</dbReference>
<reference evidence="18 19" key="1">
    <citation type="submission" date="2017-03" db="EMBL/GenBank/DDBJ databases">
        <title>Genomes of endolithic fungi from Antarctica.</title>
        <authorList>
            <person name="Coleine C."/>
            <person name="Masonjones S."/>
            <person name="Stajich J.E."/>
        </authorList>
    </citation>
    <scope>NUCLEOTIDE SEQUENCE [LARGE SCALE GENOMIC DNA]</scope>
    <source>
        <strain evidence="18 19">CCFEE 5187</strain>
    </source>
</reference>
<dbReference type="EMBL" id="NAJN01001932">
    <property type="protein sequence ID" value="TKA59857.1"/>
    <property type="molecule type" value="Genomic_DNA"/>
</dbReference>
<feature type="region of interest" description="Disordered" evidence="16">
    <location>
        <begin position="108"/>
        <end position="227"/>
    </location>
</feature>
<dbReference type="InterPro" id="IPR013087">
    <property type="entry name" value="Znf_C2H2_type"/>
</dbReference>